<dbReference type="CDD" id="cd06225">
    <property type="entry name" value="HAMP"/>
    <property type="match status" value="1"/>
</dbReference>
<protein>
    <submittedName>
        <fullName evidence="10">HAMP domain-containing protein</fullName>
    </submittedName>
</protein>
<evidence type="ECO:0000256" key="4">
    <source>
        <dbReference type="ARBA" id="ARBA00029447"/>
    </source>
</evidence>
<comment type="subcellular location">
    <subcellularLocation>
        <location evidence="1">Cell inner membrane</location>
        <topology evidence="1">Multi-pass membrane protein</topology>
    </subcellularLocation>
</comment>
<evidence type="ECO:0000259" key="9">
    <source>
        <dbReference type="PROSITE" id="PS50885"/>
    </source>
</evidence>
<dbReference type="GO" id="GO:0005886">
    <property type="term" value="C:plasma membrane"/>
    <property type="evidence" value="ECO:0007669"/>
    <property type="project" value="UniProtKB-SubCell"/>
</dbReference>
<evidence type="ECO:0000259" key="8">
    <source>
        <dbReference type="PROSITE" id="PS50192"/>
    </source>
</evidence>
<evidence type="ECO:0000256" key="3">
    <source>
        <dbReference type="ARBA" id="ARBA00023224"/>
    </source>
</evidence>
<proteinExistence type="inferred from homology"/>
<dbReference type="InterPro" id="IPR004089">
    <property type="entry name" value="MCPsignal_dom"/>
</dbReference>
<feature type="transmembrane region" description="Helical" evidence="6">
    <location>
        <begin position="241"/>
        <end position="264"/>
    </location>
</feature>
<feature type="domain" description="T-SNARE coiled-coil homology" evidence="8">
    <location>
        <begin position="510"/>
        <end position="572"/>
    </location>
</feature>
<sequence>MLATKSMIARLKSQPIASMLGINTRVFALALIPIILLAGAVVYEAKTMYDTFSSSLDDISWQTKDHAKSQLLAQNALAATNTLVLSVSALANNQQIGLLNRDPGYLDRSQTLVGELDEATAGYLSAIEALSDFDILIAEIGDEALFRQYMYLRRNATTVAKLIEFAKASTDRTNGLALLFQMDSAVTNFIFEERFRFDAVTKRLTRSASMMTALANTLQAEIANRFEQIDSEAKAKANSQITAILTFVGIAVVALLVGSLFVSIMTITRPLKKMVAALSELAGGNIETPIPAAGKDEIGQLAEAMTAFRDNMIESRRLAEEQERLKRDTDEHQRRMMEELAANFEKTVGGIISQVQHAANDQRTAAQSLSEAVRLAKDEAQSVASSSHDASVNVQMVASATEELAASVREIGRQATESADAANAAANDADQTVSMVKVLSETAARVGSVVGLISDIAEQTNLLALNATIEAARAGDAGKGFAVVASEVKKLADETSRATSEISEQVTAIQQATTTSADAITKVSATIRGLDGIATTIASAVEEQTSATQEIAQSVQQVSVGTQDVSSSTQRVTQVTEDATETAARSLQSAEQLATHANALASEISEFLKGLRAA</sequence>
<evidence type="ECO:0000313" key="11">
    <source>
        <dbReference type="Proteomes" id="UP000433101"/>
    </source>
</evidence>
<accession>A0A7X3S9D2</accession>
<feature type="domain" description="HAMP" evidence="9">
    <location>
        <begin position="265"/>
        <end position="317"/>
    </location>
</feature>
<dbReference type="SUPFAM" id="SSF58104">
    <property type="entry name" value="Methyl-accepting chemotaxis protein (MCP) signaling domain"/>
    <property type="match status" value="1"/>
</dbReference>
<dbReference type="SMART" id="SM00304">
    <property type="entry name" value="HAMP"/>
    <property type="match status" value="1"/>
</dbReference>
<dbReference type="InterPro" id="IPR003660">
    <property type="entry name" value="HAMP_dom"/>
</dbReference>
<evidence type="ECO:0000259" key="7">
    <source>
        <dbReference type="PROSITE" id="PS50111"/>
    </source>
</evidence>
<keyword evidence="2" id="KW-0997">Cell inner membrane</keyword>
<dbReference type="SMART" id="SM00283">
    <property type="entry name" value="MA"/>
    <property type="match status" value="1"/>
</dbReference>
<keyword evidence="6" id="KW-1133">Transmembrane helix</keyword>
<evidence type="ECO:0000256" key="1">
    <source>
        <dbReference type="ARBA" id="ARBA00004429"/>
    </source>
</evidence>
<dbReference type="PROSITE" id="PS50885">
    <property type="entry name" value="HAMP"/>
    <property type="match status" value="1"/>
</dbReference>
<name>A0A7X3S9D2_9HYPH</name>
<dbReference type="Pfam" id="PF00015">
    <property type="entry name" value="MCPsignal"/>
    <property type="match status" value="1"/>
</dbReference>
<evidence type="ECO:0000256" key="6">
    <source>
        <dbReference type="SAM" id="Phobius"/>
    </source>
</evidence>
<dbReference type="PANTHER" id="PTHR32089">
    <property type="entry name" value="METHYL-ACCEPTING CHEMOTAXIS PROTEIN MCPB"/>
    <property type="match status" value="1"/>
</dbReference>
<keyword evidence="11" id="KW-1185">Reference proteome</keyword>
<comment type="caution">
    <text evidence="10">The sequence shown here is derived from an EMBL/GenBank/DDBJ whole genome shotgun (WGS) entry which is preliminary data.</text>
</comment>
<dbReference type="PROSITE" id="PS50111">
    <property type="entry name" value="CHEMOTAXIS_TRANSDUC_2"/>
    <property type="match status" value="1"/>
</dbReference>
<dbReference type="RefSeq" id="WP_160776975.1">
    <property type="nucleotide sequence ID" value="NZ_WUMV01000008.1"/>
</dbReference>
<keyword evidence="3 5" id="KW-0807">Transducer</keyword>
<feature type="domain" description="Methyl-accepting transducer" evidence="7">
    <location>
        <begin position="358"/>
        <end position="580"/>
    </location>
</feature>
<dbReference type="Gene3D" id="6.10.340.10">
    <property type="match status" value="1"/>
</dbReference>
<dbReference type="PANTHER" id="PTHR32089:SF112">
    <property type="entry name" value="LYSOZYME-LIKE PROTEIN-RELATED"/>
    <property type="match status" value="1"/>
</dbReference>
<dbReference type="GO" id="GO:0007165">
    <property type="term" value="P:signal transduction"/>
    <property type="evidence" value="ECO:0007669"/>
    <property type="project" value="UniProtKB-KW"/>
</dbReference>
<organism evidence="10 11">
    <name type="scientific">Stappia sediminis</name>
    <dbReference type="NCBI Taxonomy" id="2692190"/>
    <lineage>
        <taxon>Bacteria</taxon>
        <taxon>Pseudomonadati</taxon>
        <taxon>Pseudomonadota</taxon>
        <taxon>Alphaproteobacteria</taxon>
        <taxon>Hyphomicrobiales</taxon>
        <taxon>Stappiaceae</taxon>
        <taxon>Stappia</taxon>
    </lineage>
</organism>
<keyword evidence="2" id="KW-1003">Cell membrane</keyword>
<dbReference type="PROSITE" id="PS50192">
    <property type="entry name" value="T_SNARE"/>
    <property type="match status" value="1"/>
</dbReference>
<keyword evidence="6" id="KW-0812">Transmembrane</keyword>
<dbReference type="Gene3D" id="1.10.287.950">
    <property type="entry name" value="Methyl-accepting chemotaxis protein"/>
    <property type="match status" value="1"/>
</dbReference>
<evidence type="ECO:0000313" key="10">
    <source>
        <dbReference type="EMBL" id="MXN66734.1"/>
    </source>
</evidence>
<reference evidence="10 11" key="1">
    <citation type="submission" date="2019-12" db="EMBL/GenBank/DDBJ databases">
        <authorList>
            <person name="Li M."/>
        </authorList>
    </citation>
    <scope>NUCLEOTIDE SEQUENCE [LARGE SCALE GENOMIC DNA]</scope>
    <source>
        <strain evidence="10 11">GBMRC 2046</strain>
    </source>
</reference>
<keyword evidence="6" id="KW-0472">Membrane</keyword>
<dbReference type="EMBL" id="WUMV01000008">
    <property type="protein sequence ID" value="MXN66734.1"/>
    <property type="molecule type" value="Genomic_DNA"/>
</dbReference>
<dbReference type="Pfam" id="PF00672">
    <property type="entry name" value="HAMP"/>
    <property type="match status" value="1"/>
</dbReference>
<dbReference type="Proteomes" id="UP000433101">
    <property type="component" value="Unassembled WGS sequence"/>
</dbReference>
<gene>
    <name evidence="10" type="ORF">GR183_17605</name>
</gene>
<comment type="similarity">
    <text evidence="4">Belongs to the methyl-accepting chemotaxis (MCP) protein family.</text>
</comment>
<evidence type="ECO:0000256" key="2">
    <source>
        <dbReference type="ARBA" id="ARBA00022519"/>
    </source>
</evidence>
<dbReference type="InterPro" id="IPR000727">
    <property type="entry name" value="T_SNARE_dom"/>
</dbReference>
<dbReference type="AlphaFoldDB" id="A0A7X3S9D2"/>
<evidence type="ECO:0000256" key="5">
    <source>
        <dbReference type="PROSITE-ProRule" id="PRU00284"/>
    </source>
</evidence>